<dbReference type="PANTHER" id="PTHR30036:SF1">
    <property type="entry name" value="D-XYLOSE-BINDING PERIPLASMIC PROTEIN"/>
    <property type="match status" value="1"/>
</dbReference>
<reference evidence="5 6" key="1">
    <citation type="submission" date="2016-10" db="EMBL/GenBank/DDBJ databases">
        <authorList>
            <person name="de Groot N.N."/>
        </authorList>
    </citation>
    <scope>NUCLEOTIDE SEQUENCE [LARGE SCALE GENOMIC DNA]</scope>
    <source>
        <strain evidence="5 6">CGMCC 4.2026</strain>
    </source>
</reference>
<evidence type="ECO:0000256" key="1">
    <source>
        <dbReference type="ARBA" id="ARBA00004196"/>
    </source>
</evidence>
<gene>
    <name evidence="5" type="ORF">SAMN05216267_100994</name>
</gene>
<dbReference type="Proteomes" id="UP000181951">
    <property type="component" value="Unassembled WGS sequence"/>
</dbReference>
<name>A0A1H8J0W6_9ACTN</name>
<dbReference type="Gene3D" id="3.40.50.2300">
    <property type="match status" value="2"/>
</dbReference>
<evidence type="ECO:0000259" key="4">
    <source>
        <dbReference type="Pfam" id="PF13407"/>
    </source>
</evidence>
<proteinExistence type="predicted"/>
<dbReference type="Pfam" id="PF13407">
    <property type="entry name" value="Peripla_BP_4"/>
    <property type="match status" value="1"/>
</dbReference>
<dbReference type="SUPFAM" id="SSF53822">
    <property type="entry name" value="Periplasmic binding protein-like I"/>
    <property type="match status" value="1"/>
</dbReference>
<dbReference type="RefSeq" id="WP_069463767.1">
    <property type="nucleotide sequence ID" value="NZ_FODD01000009.1"/>
</dbReference>
<accession>A0A1H8J0W6</accession>
<dbReference type="STRING" id="310780.SAMN05216267_100994"/>
<dbReference type="InterPro" id="IPR050555">
    <property type="entry name" value="Bact_Solute-Bind_Prot2"/>
</dbReference>
<dbReference type="InterPro" id="IPR028082">
    <property type="entry name" value="Peripla_BP_I"/>
</dbReference>
<dbReference type="EMBL" id="FODD01000009">
    <property type="protein sequence ID" value="SEN74279.1"/>
    <property type="molecule type" value="Genomic_DNA"/>
</dbReference>
<comment type="subcellular location">
    <subcellularLocation>
        <location evidence="1">Cell envelope</location>
    </subcellularLocation>
</comment>
<feature type="chain" id="PRO_5010357591" evidence="3">
    <location>
        <begin position="29"/>
        <end position="366"/>
    </location>
</feature>
<evidence type="ECO:0000313" key="5">
    <source>
        <dbReference type="EMBL" id="SEN74279.1"/>
    </source>
</evidence>
<keyword evidence="2 3" id="KW-0732">Signal</keyword>
<sequence length="366" mass="38019">MTRSGRSRGLVAALVASLVVVFAPHGTAAVAHRGTPAGGGLTIGVLLPDTHTPRWTRSDKPLIEQRIRQLCRTCTVRYANASGDVAIQQSQVNSMIANGVRALILAPVESRALAPSVRQARQSGVPVVSYDRLADGPLSAYSGYDSVAIGRLQAQGLLASLGHGARQPRIVMMNGEPTDPNAKALRKGALSVFQGKARIVASYNTTGWIPQNAFTNTLAAVAKLGPHGFDGVYSANDGLATGIVTALKAEDVRPQPPVTGQDADLAAVRRVVGGEQAVTVHKSFSAEADAAAGMAVALARGTSIDAIAKQRISNGTDKDIPAYLGTPVAVNRSNVKQTIVDAGVYTVQQICTPTYLSACRDAGLTG</sequence>
<evidence type="ECO:0000256" key="2">
    <source>
        <dbReference type="ARBA" id="ARBA00022729"/>
    </source>
</evidence>
<dbReference type="InterPro" id="IPR025997">
    <property type="entry name" value="SBP_2_dom"/>
</dbReference>
<dbReference type="AlphaFoldDB" id="A0A1H8J0W6"/>
<evidence type="ECO:0000256" key="3">
    <source>
        <dbReference type="SAM" id="SignalP"/>
    </source>
</evidence>
<dbReference type="PANTHER" id="PTHR30036">
    <property type="entry name" value="D-XYLOSE-BINDING PERIPLASMIC PROTEIN"/>
    <property type="match status" value="1"/>
</dbReference>
<protein>
    <submittedName>
        <fullName evidence="5">D-xylose transport system substrate-binding protein</fullName>
    </submittedName>
</protein>
<evidence type="ECO:0000313" key="6">
    <source>
        <dbReference type="Proteomes" id="UP000181951"/>
    </source>
</evidence>
<feature type="domain" description="Periplasmic binding protein" evidence="4">
    <location>
        <begin position="43"/>
        <end position="302"/>
    </location>
</feature>
<keyword evidence="6" id="KW-1185">Reference proteome</keyword>
<dbReference type="GO" id="GO:0030288">
    <property type="term" value="C:outer membrane-bounded periplasmic space"/>
    <property type="evidence" value="ECO:0007669"/>
    <property type="project" value="TreeGrafter"/>
</dbReference>
<feature type="signal peptide" evidence="3">
    <location>
        <begin position="1"/>
        <end position="28"/>
    </location>
</feature>
<dbReference type="OrthoDB" id="9773673at2"/>
<organism evidence="5 6">
    <name type="scientific">Actinacidiphila rubida</name>
    <dbReference type="NCBI Taxonomy" id="310780"/>
    <lineage>
        <taxon>Bacteria</taxon>
        <taxon>Bacillati</taxon>
        <taxon>Actinomycetota</taxon>
        <taxon>Actinomycetes</taxon>
        <taxon>Kitasatosporales</taxon>
        <taxon>Streptomycetaceae</taxon>
        <taxon>Actinacidiphila</taxon>
    </lineage>
</organism>
<dbReference type="GO" id="GO:0030246">
    <property type="term" value="F:carbohydrate binding"/>
    <property type="evidence" value="ECO:0007669"/>
    <property type="project" value="TreeGrafter"/>
</dbReference>